<name>A0A0W0TFL1_LEGER</name>
<dbReference type="Proteomes" id="UP000054773">
    <property type="component" value="Unassembled WGS sequence"/>
</dbReference>
<reference evidence="2 3" key="1">
    <citation type="submission" date="2015-11" db="EMBL/GenBank/DDBJ databases">
        <title>Genomic analysis of 38 Legionella species identifies large and diverse effector repertoires.</title>
        <authorList>
            <person name="Burstein D."/>
            <person name="Amaro F."/>
            <person name="Zusman T."/>
            <person name="Lifshitz Z."/>
            <person name="Cohen O."/>
            <person name="Gilbert J.A."/>
            <person name="Pupko T."/>
            <person name="Shuman H.A."/>
            <person name="Segal G."/>
        </authorList>
    </citation>
    <scope>NUCLEOTIDE SEQUENCE [LARGE SCALE GENOMIC DNA]</scope>
    <source>
        <strain evidence="2 3">SE-32A-C8</strain>
    </source>
</reference>
<dbReference type="OrthoDB" id="5651388at2"/>
<protein>
    <submittedName>
        <fullName evidence="2">Uncharacterized protein</fullName>
    </submittedName>
</protein>
<evidence type="ECO:0000313" key="3">
    <source>
        <dbReference type="Proteomes" id="UP000054773"/>
    </source>
</evidence>
<dbReference type="STRING" id="448.Lery_2563"/>
<accession>A0A0W0TFL1</accession>
<feature type="region of interest" description="Disordered" evidence="1">
    <location>
        <begin position="135"/>
        <end position="158"/>
    </location>
</feature>
<proteinExistence type="predicted"/>
<gene>
    <name evidence="2" type="ORF">Lery_2563</name>
</gene>
<evidence type="ECO:0000256" key="1">
    <source>
        <dbReference type="SAM" id="MobiDB-lite"/>
    </source>
</evidence>
<sequence length="158" mass="17781">MPISYACLTSLKTMLQNYKKTGSSDTHYQDLLALLHKICRSPHKLKVYADSDMLLLMLNSASQIGYAPQFKACVEAFLVDYQTRTNALESFVDDKGKPVSSDDFWKEENQWLPPEIPSALTLELKAVIAERERRLRGGGEGAPKTQPVNKVEFGLNMK</sequence>
<evidence type="ECO:0000313" key="2">
    <source>
        <dbReference type="EMBL" id="KTC94396.1"/>
    </source>
</evidence>
<dbReference type="EMBL" id="LNYA01000034">
    <property type="protein sequence ID" value="KTC94396.1"/>
    <property type="molecule type" value="Genomic_DNA"/>
</dbReference>
<dbReference type="PATRIC" id="fig|448.7.peg.2688"/>
<keyword evidence="3" id="KW-1185">Reference proteome</keyword>
<organism evidence="2 3">
    <name type="scientific">Legionella erythra</name>
    <dbReference type="NCBI Taxonomy" id="448"/>
    <lineage>
        <taxon>Bacteria</taxon>
        <taxon>Pseudomonadati</taxon>
        <taxon>Pseudomonadota</taxon>
        <taxon>Gammaproteobacteria</taxon>
        <taxon>Legionellales</taxon>
        <taxon>Legionellaceae</taxon>
        <taxon>Legionella</taxon>
    </lineage>
</organism>
<comment type="caution">
    <text evidence="2">The sequence shown here is derived from an EMBL/GenBank/DDBJ whole genome shotgun (WGS) entry which is preliminary data.</text>
</comment>
<dbReference type="RefSeq" id="WP_058527650.1">
    <property type="nucleotide sequence ID" value="NZ_CAAAHY010000013.1"/>
</dbReference>
<dbReference type="AlphaFoldDB" id="A0A0W0TFL1"/>